<evidence type="ECO:0000256" key="3">
    <source>
        <dbReference type="ARBA" id="ARBA00022679"/>
    </source>
</evidence>
<dbReference type="PANTHER" id="PTHR46429:SF1">
    <property type="entry name" value="23S RRNA (GUANOSINE-2'-O-)-METHYLTRANSFERASE RLMB"/>
    <property type="match status" value="1"/>
</dbReference>
<dbReference type="GO" id="GO:0008173">
    <property type="term" value="F:RNA methyltransferase activity"/>
    <property type="evidence" value="ECO:0007669"/>
    <property type="project" value="InterPro"/>
</dbReference>
<dbReference type="Gene3D" id="3.30.1330.30">
    <property type="match status" value="1"/>
</dbReference>
<dbReference type="FunFam" id="3.40.1280.10:FF:000008">
    <property type="entry name" value="Group 3 RNA methyltransferase TrmH"/>
    <property type="match status" value="1"/>
</dbReference>
<organism evidence="5">
    <name type="scientific">marine metagenome</name>
    <dbReference type="NCBI Taxonomy" id="408172"/>
    <lineage>
        <taxon>unclassified sequences</taxon>
        <taxon>metagenomes</taxon>
        <taxon>ecological metagenomes</taxon>
    </lineage>
</organism>
<dbReference type="SUPFAM" id="SSF75217">
    <property type="entry name" value="alpha/beta knot"/>
    <property type="match status" value="1"/>
</dbReference>
<dbReference type="Pfam" id="PF08032">
    <property type="entry name" value="SpoU_sub_bind"/>
    <property type="match status" value="1"/>
</dbReference>
<evidence type="ECO:0000313" key="5">
    <source>
        <dbReference type="EMBL" id="SVA78353.1"/>
    </source>
</evidence>
<evidence type="ECO:0000256" key="1">
    <source>
        <dbReference type="ARBA" id="ARBA00007228"/>
    </source>
</evidence>
<dbReference type="InterPro" id="IPR013123">
    <property type="entry name" value="SpoU_subst-bd"/>
</dbReference>
<dbReference type="NCBIfam" id="TIGR00186">
    <property type="entry name" value="rRNA_methyl_3"/>
    <property type="match status" value="1"/>
</dbReference>
<accession>A0A381YPA6</accession>
<dbReference type="GO" id="GO:0032259">
    <property type="term" value="P:methylation"/>
    <property type="evidence" value="ECO:0007669"/>
    <property type="project" value="UniProtKB-KW"/>
</dbReference>
<dbReference type="SUPFAM" id="SSF55315">
    <property type="entry name" value="L30e-like"/>
    <property type="match status" value="1"/>
</dbReference>
<keyword evidence="2" id="KW-0489">Methyltransferase</keyword>
<dbReference type="GO" id="GO:0005829">
    <property type="term" value="C:cytosol"/>
    <property type="evidence" value="ECO:0007669"/>
    <property type="project" value="TreeGrafter"/>
</dbReference>
<dbReference type="GO" id="GO:0006396">
    <property type="term" value="P:RNA processing"/>
    <property type="evidence" value="ECO:0007669"/>
    <property type="project" value="InterPro"/>
</dbReference>
<dbReference type="InterPro" id="IPR001537">
    <property type="entry name" value="SpoU_MeTrfase"/>
</dbReference>
<dbReference type="InterPro" id="IPR029028">
    <property type="entry name" value="Alpha/beta_knot_MTases"/>
</dbReference>
<feature type="domain" description="RNA 2-O ribose methyltransferase substrate binding" evidence="4">
    <location>
        <begin position="2"/>
        <end position="74"/>
    </location>
</feature>
<dbReference type="GO" id="GO:0003723">
    <property type="term" value="F:RNA binding"/>
    <property type="evidence" value="ECO:0007669"/>
    <property type="project" value="InterPro"/>
</dbReference>
<dbReference type="InterPro" id="IPR029026">
    <property type="entry name" value="tRNA_m1G_MTases_N"/>
</dbReference>
<dbReference type="InterPro" id="IPR029064">
    <property type="entry name" value="Ribosomal_eL30-like_sf"/>
</dbReference>
<dbReference type="EMBL" id="UINC01018618">
    <property type="protein sequence ID" value="SVA78353.1"/>
    <property type="molecule type" value="Genomic_DNA"/>
</dbReference>
<name>A0A381YPA6_9ZZZZ</name>
<protein>
    <recommendedName>
        <fullName evidence="4">RNA 2-O ribose methyltransferase substrate binding domain-containing protein</fullName>
    </recommendedName>
</protein>
<evidence type="ECO:0000259" key="4">
    <source>
        <dbReference type="SMART" id="SM00967"/>
    </source>
</evidence>
<keyword evidence="3" id="KW-0808">Transferase</keyword>
<reference evidence="5" key="1">
    <citation type="submission" date="2018-05" db="EMBL/GenBank/DDBJ databases">
        <authorList>
            <person name="Lanie J.A."/>
            <person name="Ng W.-L."/>
            <person name="Kazmierczak K.M."/>
            <person name="Andrzejewski T.M."/>
            <person name="Davidsen T.M."/>
            <person name="Wayne K.J."/>
            <person name="Tettelin H."/>
            <person name="Glass J.I."/>
            <person name="Rusch D."/>
            <person name="Podicherti R."/>
            <person name="Tsui H.-C.T."/>
            <person name="Winkler M.E."/>
        </authorList>
    </citation>
    <scope>NUCLEOTIDE SEQUENCE</scope>
</reference>
<dbReference type="CDD" id="cd18103">
    <property type="entry name" value="SpoU-like_RlmB"/>
    <property type="match status" value="1"/>
</dbReference>
<proteinExistence type="inferred from homology"/>
<dbReference type="Gene3D" id="3.40.1280.10">
    <property type="match status" value="1"/>
</dbReference>
<dbReference type="InterPro" id="IPR004441">
    <property type="entry name" value="rRNA_MeTrfase_TrmH"/>
</dbReference>
<sequence length="238" mass="25071">MIIYGVNAVIEGLRAGRVRAIRLASFSDKTAEVRRLAAEAGVSVTRVPLAALDRTTSGRNHQGVVADATAPALLTLEELLGLAEAPKLLLVLDGIEDPQNLGTILRVADAAGVDGVIRQTRRAASLGSVAKTSAGALAHVRLVSVVNIARALTQLQSAGIWTVGLEADGDPLYENFDLTLPTALVLGNEGRGLRRLVRDRCDRVASIPMLGCVNSLNVAVAAGVSVYEAVRQRRSVQR</sequence>
<evidence type="ECO:0000256" key="2">
    <source>
        <dbReference type="ARBA" id="ARBA00022603"/>
    </source>
</evidence>
<dbReference type="AlphaFoldDB" id="A0A381YPA6"/>
<dbReference type="PANTHER" id="PTHR46429">
    <property type="entry name" value="23S RRNA (GUANOSINE-2'-O-)-METHYLTRANSFERASE RLMB"/>
    <property type="match status" value="1"/>
</dbReference>
<gene>
    <name evidence="5" type="ORF">METZ01_LOCUS131207</name>
</gene>
<comment type="similarity">
    <text evidence="1">Belongs to the class IV-like SAM-binding methyltransferase superfamily. RNA methyltransferase TrmH family.</text>
</comment>
<dbReference type="Pfam" id="PF00588">
    <property type="entry name" value="SpoU_methylase"/>
    <property type="match status" value="1"/>
</dbReference>
<dbReference type="SMART" id="SM00967">
    <property type="entry name" value="SpoU_sub_bind"/>
    <property type="match status" value="1"/>
</dbReference>